<reference evidence="2" key="1">
    <citation type="submission" date="2020-09" db="EMBL/GenBank/DDBJ databases">
        <title>Genome-Enabled Discovery of Anthraquinone Biosynthesis in Senna tora.</title>
        <authorList>
            <person name="Kang S.-H."/>
            <person name="Pandey R.P."/>
            <person name="Lee C.-M."/>
            <person name="Sim J.-S."/>
            <person name="Jeong J.-T."/>
            <person name="Choi B.-S."/>
            <person name="Jung M."/>
            <person name="Ginzburg D."/>
            <person name="Zhao K."/>
            <person name="Won S.Y."/>
            <person name="Oh T.-J."/>
            <person name="Yu Y."/>
            <person name="Kim N.-H."/>
            <person name="Lee O.R."/>
            <person name="Lee T.-H."/>
            <person name="Bashyal P."/>
            <person name="Kim T.-S."/>
            <person name="Lee W.-H."/>
            <person name="Kawkins C."/>
            <person name="Kim C.-K."/>
            <person name="Kim J.S."/>
            <person name="Ahn B.O."/>
            <person name="Rhee S.Y."/>
            <person name="Sohng J.K."/>
        </authorList>
    </citation>
    <scope>NUCLEOTIDE SEQUENCE</scope>
    <source>
        <tissue evidence="2">Leaf</tissue>
    </source>
</reference>
<dbReference type="SUPFAM" id="SSF53098">
    <property type="entry name" value="Ribonuclease H-like"/>
    <property type="match status" value="1"/>
</dbReference>
<dbReference type="InterPro" id="IPR036397">
    <property type="entry name" value="RNaseH_sf"/>
</dbReference>
<dbReference type="GO" id="GO:0003676">
    <property type="term" value="F:nucleic acid binding"/>
    <property type="evidence" value="ECO:0007669"/>
    <property type="project" value="InterPro"/>
</dbReference>
<organism evidence="2 3">
    <name type="scientific">Senna tora</name>
    <dbReference type="NCBI Taxonomy" id="362788"/>
    <lineage>
        <taxon>Eukaryota</taxon>
        <taxon>Viridiplantae</taxon>
        <taxon>Streptophyta</taxon>
        <taxon>Embryophyta</taxon>
        <taxon>Tracheophyta</taxon>
        <taxon>Spermatophyta</taxon>
        <taxon>Magnoliopsida</taxon>
        <taxon>eudicotyledons</taxon>
        <taxon>Gunneridae</taxon>
        <taxon>Pentapetalae</taxon>
        <taxon>rosids</taxon>
        <taxon>fabids</taxon>
        <taxon>Fabales</taxon>
        <taxon>Fabaceae</taxon>
        <taxon>Caesalpinioideae</taxon>
        <taxon>Cassia clade</taxon>
        <taxon>Senna</taxon>
    </lineage>
</organism>
<sequence length="543" mass="60845">MENEATNFFKNFFQEEPPIHAHLATEGIHALESHEADSISREVSKEEVWINVLKSNAICSPKVSKSIKDSIANISDFMSCSAKPSDSYIWKGLIKAKSRLLDGFGSRIGDGSSTRLWLDAWAGDKPLIEIIEDNVDQVQDINALVSSIIVDSRCHLEGINDICPPEVVNDIMCIPLPCHAQMKDVRIWRAAVNGKYSAKSGYNFLHNSHFTSQPTFPWKDVWKLKCAESVKFFIWLLGNDSLPTNSLRARRGMSASNVCKRCNLSEETALHCLRDCYAARHIWLYFGFGSEPDFFNLDPLTWILTWSGMKESVPGHRNISFLCILYDIWKCRCVWVIEGKPPNLPKFLREVEFNCEYAKNVFMSEDQAKSKDSFLVSWVKPSNGMIKLNTDGSSLGNPGPAGFGGIFRNEDGRWMGGFSGYIGTQTNMFAELTAIKQGLSLAVNKGFLRLLVETDCLEALNLISKGDISTHHLGVIINDIRVLSSRCESISFKHIFREANQCADGLAKIGSKGRHELCVWENPPTEISLALLADLAAICFRRE</sequence>
<dbReference type="InterPro" id="IPR026960">
    <property type="entry name" value="RVT-Znf"/>
</dbReference>
<dbReference type="OrthoDB" id="1423330at2759"/>
<dbReference type="GO" id="GO:0004523">
    <property type="term" value="F:RNA-DNA hybrid ribonuclease activity"/>
    <property type="evidence" value="ECO:0007669"/>
    <property type="project" value="InterPro"/>
</dbReference>
<name>A0A834W9J9_9FABA</name>
<dbReference type="Gene3D" id="3.30.420.10">
    <property type="entry name" value="Ribonuclease H-like superfamily/Ribonuclease H"/>
    <property type="match status" value="1"/>
</dbReference>
<evidence type="ECO:0000313" key="3">
    <source>
        <dbReference type="Proteomes" id="UP000634136"/>
    </source>
</evidence>
<dbReference type="PANTHER" id="PTHR47723">
    <property type="entry name" value="OS05G0353850 PROTEIN"/>
    <property type="match status" value="1"/>
</dbReference>
<dbReference type="Pfam" id="PF13456">
    <property type="entry name" value="RVT_3"/>
    <property type="match status" value="1"/>
</dbReference>
<dbReference type="PROSITE" id="PS50879">
    <property type="entry name" value="RNASE_H_1"/>
    <property type="match status" value="1"/>
</dbReference>
<dbReference type="InterPro" id="IPR044730">
    <property type="entry name" value="RNase_H-like_dom_plant"/>
</dbReference>
<accession>A0A834W9J9</accession>
<dbReference type="Proteomes" id="UP000634136">
    <property type="component" value="Unassembled WGS sequence"/>
</dbReference>
<dbReference type="InterPro" id="IPR053151">
    <property type="entry name" value="RNase_H-like"/>
</dbReference>
<evidence type="ECO:0000313" key="2">
    <source>
        <dbReference type="EMBL" id="KAF7814237.1"/>
    </source>
</evidence>
<dbReference type="PANTHER" id="PTHR47723:SF19">
    <property type="entry name" value="POLYNUCLEOTIDYL TRANSFERASE, RIBONUCLEASE H-LIKE SUPERFAMILY PROTEIN"/>
    <property type="match status" value="1"/>
</dbReference>
<feature type="domain" description="RNase H type-1" evidence="1">
    <location>
        <begin position="382"/>
        <end position="512"/>
    </location>
</feature>
<proteinExistence type="predicted"/>
<dbReference type="EMBL" id="JAAIUW010000009">
    <property type="protein sequence ID" value="KAF7814237.1"/>
    <property type="molecule type" value="Genomic_DNA"/>
</dbReference>
<dbReference type="InterPro" id="IPR012337">
    <property type="entry name" value="RNaseH-like_sf"/>
</dbReference>
<comment type="caution">
    <text evidence="2">The sequence shown here is derived from an EMBL/GenBank/DDBJ whole genome shotgun (WGS) entry which is preliminary data.</text>
</comment>
<keyword evidence="3" id="KW-1185">Reference proteome</keyword>
<dbReference type="CDD" id="cd06222">
    <property type="entry name" value="RNase_H_like"/>
    <property type="match status" value="1"/>
</dbReference>
<protein>
    <submittedName>
        <fullName evidence="2">Putative ribonuclease H protein At1g65750 family</fullName>
    </submittedName>
</protein>
<evidence type="ECO:0000259" key="1">
    <source>
        <dbReference type="PROSITE" id="PS50879"/>
    </source>
</evidence>
<dbReference type="AlphaFoldDB" id="A0A834W9J9"/>
<dbReference type="Pfam" id="PF13966">
    <property type="entry name" value="zf-RVT"/>
    <property type="match status" value="1"/>
</dbReference>
<dbReference type="InterPro" id="IPR002156">
    <property type="entry name" value="RNaseH_domain"/>
</dbReference>
<gene>
    <name evidence="2" type="ORF">G2W53_028206</name>
</gene>